<dbReference type="Gene3D" id="3.30.70.1230">
    <property type="entry name" value="Nucleotide cyclase"/>
    <property type="match status" value="1"/>
</dbReference>
<dbReference type="AlphaFoldDB" id="A0A7X6DLI5"/>
<dbReference type="CDD" id="cd07302">
    <property type="entry name" value="CHD"/>
    <property type="match status" value="1"/>
</dbReference>
<name>A0A7X6DLI5_9BACT</name>
<dbReference type="Gene3D" id="6.10.340.10">
    <property type="match status" value="1"/>
</dbReference>
<dbReference type="SMART" id="SM00304">
    <property type="entry name" value="HAMP"/>
    <property type="match status" value="1"/>
</dbReference>
<evidence type="ECO:0000313" key="11">
    <source>
        <dbReference type="Proteomes" id="UP000534783"/>
    </source>
</evidence>
<organism evidence="10 11">
    <name type="scientific">Candidatus Manganitrophus noduliformans</name>
    <dbReference type="NCBI Taxonomy" id="2606439"/>
    <lineage>
        <taxon>Bacteria</taxon>
        <taxon>Pseudomonadati</taxon>
        <taxon>Nitrospirota</taxon>
        <taxon>Nitrospiria</taxon>
        <taxon>Candidatus Troglogloeales</taxon>
        <taxon>Candidatus Manganitrophaceae</taxon>
        <taxon>Candidatus Manganitrophus</taxon>
    </lineage>
</organism>
<dbReference type="CDD" id="cd06225">
    <property type="entry name" value="HAMP"/>
    <property type="match status" value="1"/>
</dbReference>
<sequence>MKLFPLQIGLRLKLTLPVVFLILVIMFSISFLFGLRHEQTLRSEMKRRAVRVAQTAGTMSLIPLPGVPAWTLSKSFVPLVPQLDPNVLYIVVFDELGKVQAASINQSLLKELLKQEEIASAEKELITEVTNARGIREERSGPSRWGSLLPVEVGLQPDGRGKVVVGFSLEEMEREVSSSRRTALGLTLGFVVLGVVVAVAVAASITQPIQVLVRGMEEVRKGNLAADVEIPNKDEIGALANSFNFMIAGLRERDRIKGTFQRFVSSQVAEKVLGAKDIVLTGERRRASILFADIRGFTSMSERLAPEEIVSMLNEYFTVMVDIIITHEGNLDKFIGDAMMAVFGAPLRHPDDPLRAVRTAVDMQRALLELNEERDRRGAEAIYIGIGIATGDVVAGNIGSEKRMEYSVIGDEVNLAARIQSKSGKQKILICPETFKAVQGEIKTIPLEPVMLKGKSHPVQIYEVVY</sequence>
<dbReference type="SUPFAM" id="SSF55073">
    <property type="entry name" value="Nucleotide cyclase"/>
    <property type="match status" value="1"/>
</dbReference>
<evidence type="ECO:0000259" key="8">
    <source>
        <dbReference type="PROSITE" id="PS50125"/>
    </source>
</evidence>
<evidence type="ECO:0000256" key="2">
    <source>
        <dbReference type="ARBA" id="ARBA00005381"/>
    </source>
</evidence>
<keyword evidence="11" id="KW-1185">Reference proteome</keyword>
<evidence type="ECO:0000256" key="7">
    <source>
        <dbReference type="SAM" id="Phobius"/>
    </source>
</evidence>
<dbReference type="PROSITE" id="PS50885">
    <property type="entry name" value="HAMP"/>
    <property type="match status" value="1"/>
</dbReference>
<evidence type="ECO:0000259" key="9">
    <source>
        <dbReference type="PROSITE" id="PS50885"/>
    </source>
</evidence>
<evidence type="ECO:0000256" key="6">
    <source>
        <dbReference type="ARBA" id="ARBA00023136"/>
    </source>
</evidence>
<dbReference type="InterPro" id="IPR001054">
    <property type="entry name" value="A/G_cyclase"/>
</dbReference>
<dbReference type="RefSeq" id="WP_168057703.1">
    <property type="nucleotide sequence ID" value="NZ_VTOW01000001.1"/>
</dbReference>
<dbReference type="FunFam" id="3.30.70.1230:FF:000016">
    <property type="entry name" value="Adenylate/guanylate cyclase domain-containing protein"/>
    <property type="match status" value="1"/>
</dbReference>
<dbReference type="GO" id="GO:0004016">
    <property type="term" value="F:adenylate cyclase activity"/>
    <property type="evidence" value="ECO:0007669"/>
    <property type="project" value="UniProtKB-ARBA"/>
</dbReference>
<evidence type="ECO:0000256" key="5">
    <source>
        <dbReference type="ARBA" id="ARBA00022989"/>
    </source>
</evidence>
<feature type="domain" description="HAMP" evidence="9">
    <location>
        <begin position="203"/>
        <end position="255"/>
    </location>
</feature>
<evidence type="ECO:0000256" key="3">
    <source>
        <dbReference type="ARBA" id="ARBA00022475"/>
    </source>
</evidence>
<dbReference type="Pfam" id="PF00672">
    <property type="entry name" value="HAMP"/>
    <property type="match status" value="1"/>
</dbReference>
<dbReference type="GO" id="GO:0016020">
    <property type="term" value="C:membrane"/>
    <property type="evidence" value="ECO:0007669"/>
    <property type="project" value="InterPro"/>
</dbReference>
<proteinExistence type="inferred from homology"/>
<keyword evidence="3" id="KW-1003">Cell membrane</keyword>
<dbReference type="InterPro" id="IPR029787">
    <property type="entry name" value="Nucleotide_cyclase"/>
</dbReference>
<dbReference type="GO" id="GO:0030313">
    <property type="term" value="C:cell envelope"/>
    <property type="evidence" value="ECO:0007669"/>
    <property type="project" value="UniProtKB-SubCell"/>
</dbReference>
<dbReference type="EMBL" id="VTOW01000001">
    <property type="protein sequence ID" value="NKE69404.1"/>
    <property type="molecule type" value="Genomic_DNA"/>
</dbReference>
<dbReference type="Pfam" id="PF00211">
    <property type="entry name" value="Guanylate_cyc"/>
    <property type="match status" value="1"/>
</dbReference>
<dbReference type="GO" id="GO:0035556">
    <property type="term" value="P:intracellular signal transduction"/>
    <property type="evidence" value="ECO:0007669"/>
    <property type="project" value="InterPro"/>
</dbReference>
<dbReference type="GO" id="GO:0006171">
    <property type="term" value="P:cAMP biosynthetic process"/>
    <property type="evidence" value="ECO:0007669"/>
    <property type="project" value="TreeGrafter"/>
</dbReference>
<keyword evidence="4 7" id="KW-0812">Transmembrane</keyword>
<evidence type="ECO:0000256" key="1">
    <source>
        <dbReference type="ARBA" id="ARBA00004196"/>
    </source>
</evidence>
<dbReference type="PROSITE" id="PS50125">
    <property type="entry name" value="GUANYLATE_CYCLASE_2"/>
    <property type="match status" value="1"/>
</dbReference>
<feature type="domain" description="Guanylate cyclase" evidence="8">
    <location>
        <begin position="288"/>
        <end position="420"/>
    </location>
</feature>
<gene>
    <name evidence="10" type="ORF">MNODULE_01390</name>
</gene>
<keyword evidence="6 7" id="KW-0472">Membrane</keyword>
<comment type="subcellular location">
    <subcellularLocation>
        <location evidence="1">Cell envelope</location>
    </subcellularLocation>
</comment>
<feature type="transmembrane region" description="Helical" evidence="7">
    <location>
        <begin position="182"/>
        <end position="205"/>
    </location>
</feature>
<evidence type="ECO:0000313" key="10">
    <source>
        <dbReference type="EMBL" id="NKE69404.1"/>
    </source>
</evidence>
<feature type="transmembrane region" description="Helical" evidence="7">
    <location>
        <begin position="14"/>
        <end position="35"/>
    </location>
</feature>
<dbReference type="Proteomes" id="UP000534783">
    <property type="component" value="Unassembled WGS sequence"/>
</dbReference>
<dbReference type="PANTHER" id="PTHR43081">
    <property type="entry name" value="ADENYLATE CYCLASE, TERMINAL-DIFFERENTIATION SPECIFIC-RELATED"/>
    <property type="match status" value="1"/>
</dbReference>
<evidence type="ECO:0000256" key="4">
    <source>
        <dbReference type="ARBA" id="ARBA00022692"/>
    </source>
</evidence>
<dbReference type="SUPFAM" id="SSF158472">
    <property type="entry name" value="HAMP domain-like"/>
    <property type="match status" value="1"/>
</dbReference>
<protein>
    <submittedName>
        <fullName evidence="10">Adenylate/guanylate cyclase domain-containing protein</fullName>
    </submittedName>
</protein>
<reference evidence="10 11" key="1">
    <citation type="journal article" date="2020" name="Nature">
        <title>Bacterial chemolithoautotrophy via manganese oxidation.</title>
        <authorList>
            <person name="Yu H."/>
            <person name="Leadbetter J.R."/>
        </authorList>
    </citation>
    <scope>NUCLEOTIDE SEQUENCE [LARGE SCALE GENOMIC DNA]</scope>
    <source>
        <strain evidence="10 11">Mn-1</strain>
    </source>
</reference>
<comment type="similarity">
    <text evidence="2">Belongs to the adenylyl cyclase class-3 family.</text>
</comment>
<accession>A0A7X6DLI5</accession>
<keyword evidence="5 7" id="KW-1133">Transmembrane helix</keyword>
<comment type="caution">
    <text evidence="10">The sequence shown here is derived from an EMBL/GenBank/DDBJ whole genome shotgun (WGS) entry which is preliminary data.</text>
</comment>
<dbReference type="PANTHER" id="PTHR43081:SF1">
    <property type="entry name" value="ADENYLATE CYCLASE, TERMINAL-DIFFERENTIATION SPECIFIC"/>
    <property type="match status" value="1"/>
</dbReference>
<dbReference type="SMART" id="SM00044">
    <property type="entry name" value="CYCc"/>
    <property type="match status" value="1"/>
</dbReference>
<dbReference type="InterPro" id="IPR003660">
    <property type="entry name" value="HAMP_dom"/>
</dbReference>
<dbReference type="InterPro" id="IPR050697">
    <property type="entry name" value="Adenylyl/Guanylyl_Cyclase_3/4"/>
</dbReference>